<dbReference type="EMBL" id="VORO01000020">
    <property type="protein sequence ID" value="TXD87737.1"/>
    <property type="molecule type" value="Genomic_DNA"/>
</dbReference>
<sequence length="283" mass="32715">MKTLLIIIVLLFSTAASYAQISVFDLIGEATEEAEGAANEEAAKNEAKAKAKALGDKEAEELINNFFNGFEKFAHESLTGKCLNLMGEYVTLLAYCDKRAKEATDPCEKKDWLGMESMILLAGTSISYCPQEFYYEDRQYYEKDISEYFFGIDLQKPNLEHPISNYFYSYYQMQKKFLAELGVDKYADLTPEEKVIFQSKDDQFHKEFSDNNLAELDPHFSLYMKFFFANIQLDILNYDMIMQYGLFGIRNYVSFVGEIFTPQFQLKKLIEIASMNDQIKCNK</sequence>
<comment type="caution">
    <text evidence="2">The sequence shown here is derived from an EMBL/GenBank/DDBJ whole genome shotgun (WGS) entry which is preliminary data.</text>
</comment>
<name>A0A5C6ZD20_9FLAO</name>
<protein>
    <submittedName>
        <fullName evidence="2">Uncharacterized protein</fullName>
    </submittedName>
</protein>
<gene>
    <name evidence="2" type="ORF">ESY86_15600</name>
</gene>
<evidence type="ECO:0000313" key="2">
    <source>
        <dbReference type="EMBL" id="TXD87737.1"/>
    </source>
</evidence>
<dbReference type="RefSeq" id="WP_147087520.1">
    <property type="nucleotide sequence ID" value="NZ_VORM01000020.1"/>
</dbReference>
<feature type="chain" id="PRO_5023143686" evidence="1">
    <location>
        <begin position="20"/>
        <end position="283"/>
    </location>
</feature>
<evidence type="ECO:0000313" key="3">
    <source>
        <dbReference type="Proteomes" id="UP000321578"/>
    </source>
</evidence>
<feature type="signal peptide" evidence="1">
    <location>
        <begin position="1"/>
        <end position="19"/>
    </location>
</feature>
<organism evidence="2 3">
    <name type="scientific">Subsaximicrobium wynnwilliamsii</name>
    <dbReference type="NCBI Taxonomy" id="291179"/>
    <lineage>
        <taxon>Bacteria</taxon>
        <taxon>Pseudomonadati</taxon>
        <taxon>Bacteroidota</taxon>
        <taxon>Flavobacteriia</taxon>
        <taxon>Flavobacteriales</taxon>
        <taxon>Flavobacteriaceae</taxon>
        <taxon>Subsaximicrobium</taxon>
    </lineage>
</organism>
<reference evidence="2 3" key="1">
    <citation type="submission" date="2019-08" db="EMBL/GenBank/DDBJ databases">
        <title>Genomes of Subsaximicrobium wynnwilliamsii strains.</title>
        <authorList>
            <person name="Bowman J.P."/>
        </authorList>
    </citation>
    <scope>NUCLEOTIDE SEQUENCE [LARGE SCALE GENOMIC DNA]</scope>
    <source>
        <strain evidence="2 3">2-80-2</strain>
    </source>
</reference>
<dbReference type="AlphaFoldDB" id="A0A5C6ZD20"/>
<dbReference type="OrthoDB" id="1441832at2"/>
<evidence type="ECO:0000256" key="1">
    <source>
        <dbReference type="SAM" id="SignalP"/>
    </source>
</evidence>
<proteinExistence type="predicted"/>
<accession>A0A5C6ZD20</accession>
<dbReference type="Proteomes" id="UP000321578">
    <property type="component" value="Unassembled WGS sequence"/>
</dbReference>
<keyword evidence="3" id="KW-1185">Reference proteome</keyword>
<keyword evidence="1" id="KW-0732">Signal</keyword>